<dbReference type="OrthoDB" id="9809733at2"/>
<gene>
    <name evidence="3" type="primary">resA_1</name>
    <name evidence="3" type="ORF">CLNEO_20630</name>
</gene>
<feature type="chain" id="PRO_5038346941" evidence="1">
    <location>
        <begin position="20"/>
        <end position="345"/>
    </location>
</feature>
<proteinExistence type="predicted"/>
<organism evidence="3 4">
    <name type="scientific">Anaerotignum neopropionicum</name>
    <dbReference type="NCBI Taxonomy" id="36847"/>
    <lineage>
        <taxon>Bacteria</taxon>
        <taxon>Bacillati</taxon>
        <taxon>Bacillota</taxon>
        <taxon>Clostridia</taxon>
        <taxon>Lachnospirales</taxon>
        <taxon>Anaerotignaceae</taxon>
        <taxon>Anaerotignum</taxon>
    </lineage>
</organism>
<feature type="signal peptide" evidence="1">
    <location>
        <begin position="1"/>
        <end position="19"/>
    </location>
</feature>
<keyword evidence="1" id="KW-0732">Signal</keyword>
<dbReference type="SUPFAM" id="SSF52833">
    <property type="entry name" value="Thioredoxin-like"/>
    <property type="match status" value="1"/>
</dbReference>
<dbReference type="InterPro" id="IPR013766">
    <property type="entry name" value="Thioredoxin_domain"/>
</dbReference>
<evidence type="ECO:0000313" key="4">
    <source>
        <dbReference type="Proteomes" id="UP000070539"/>
    </source>
</evidence>
<dbReference type="AlphaFoldDB" id="A0A136WDU3"/>
<dbReference type="Proteomes" id="UP000070539">
    <property type="component" value="Unassembled WGS sequence"/>
</dbReference>
<feature type="domain" description="Thioredoxin" evidence="2">
    <location>
        <begin position="193"/>
        <end position="340"/>
    </location>
</feature>
<dbReference type="PANTHER" id="PTHR42852:SF17">
    <property type="entry name" value="THIOREDOXIN-LIKE PROTEIN HI_1115"/>
    <property type="match status" value="1"/>
</dbReference>
<dbReference type="PANTHER" id="PTHR42852">
    <property type="entry name" value="THIOL:DISULFIDE INTERCHANGE PROTEIN DSBE"/>
    <property type="match status" value="1"/>
</dbReference>
<dbReference type="CDD" id="cd02966">
    <property type="entry name" value="TlpA_like_family"/>
    <property type="match status" value="1"/>
</dbReference>
<dbReference type="InterPro" id="IPR036249">
    <property type="entry name" value="Thioredoxin-like_sf"/>
</dbReference>
<evidence type="ECO:0000259" key="2">
    <source>
        <dbReference type="PROSITE" id="PS51352"/>
    </source>
</evidence>
<sequence>MRKKIALFIALVLSISVLGGCGKEDPPAADGAEGTNTDYRFEQCGLAYSLPKEWFERDNVNLLPVSFVDPSADIYARIEYNYAPDENMDELNDIESEIPVEELMLPLFTLLVVKDEKAASQTVTDEIALYKSCEELPQQDGFRFYYLTDYSGSTLRFSQNSKKTFETLKSELPLMRKTIETFPPDESTVQAQVNADKEFLNFMSTTLNGDPITSTIFYDYDITVVNFWASYCYPDINELATLQAFYKQLKEKYTNINFVQVVIDTPGEEAEKTVATAYKEAGVTFTSIVPDRNMSSWIIDNLNGLPTTIFVDKTGKPLSTKIEGVKELDYYMETTQSMLESTKNQ</sequence>
<evidence type="ECO:0000313" key="3">
    <source>
        <dbReference type="EMBL" id="KXL52654.1"/>
    </source>
</evidence>
<accession>A0A136WDU3</accession>
<dbReference type="RefSeq" id="WP_066088451.1">
    <property type="nucleotide sequence ID" value="NZ_LRVM01000006.1"/>
</dbReference>
<reference evidence="3 4" key="1">
    <citation type="submission" date="2016-01" db="EMBL/GenBank/DDBJ databases">
        <title>Genome sequence of Clostridium neopropionicum X4, DSM-3847.</title>
        <authorList>
            <person name="Poehlein A."/>
            <person name="Beck M.H."/>
            <person name="Bengelsdorf F.R."/>
            <person name="Daniel R."/>
            <person name="Duerre P."/>
        </authorList>
    </citation>
    <scope>NUCLEOTIDE SEQUENCE [LARGE SCALE GENOMIC DNA]</scope>
    <source>
        <strain evidence="3 4">DSM-3847</strain>
    </source>
</reference>
<dbReference type="STRING" id="36847.CLNEO_20630"/>
<evidence type="ECO:0000256" key="1">
    <source>
        <dbReference type="SAM" id="SignalP"/>
    </source>
</evidence>
<dbReference type="PROSITE" id="PS51257">
    <property type="entry name" value="PROKAR_LIPOPROTEIN"/>
    <property type="match status" value="1"/>
</dbReference>
<dbReference type="EMBL" id="LRVM01000006">
    <property type="protein sequence ID" value="KXL52654.1"/>
    <property type="molecule type" value="Genomic_DNA"/>
</dbReference>
<dbReference type="PROSITE" id="PS51352">
    <property type="entry name" value="THIOREDOXIN_2"/>
    <property type="match status" value="1"/>
</dbReference>
<name>A0A136WDU3_9FIRM</name>
<protein>
    <submittedName>
        <fullName evidence="3">Thiol-disulfide oxidoreductase ResA</fullName>
    </submittedName>
</protein>
<comment type="caution">
    <text evidence="3">The sequence shown here is derived from an EMBL/GenBank/DDBJ whole genome shotgun (WGS) entry which is preliminary data.</text>
</comment>
<keyword evidence="4" id="KW-1185">Reference proteome</keyword>
<dbReference type="InterPro" id="IPR050553">
    <property type="entry name" value="Thioredoxin_ResA/DsbE_sf"/>
</dbReference>
<dbReference type="Gene3D" id="3.40.30.10">
    <property type="entry name" value="Glutaredoxin"/>
    <property type="match status" value="1"/>
</dbReference>